<keyword evidence="8 13" id="KW-1133">Transmembrane helix</keyword>
<dbReference type="FunFam" id="2.60.40.60:FF:000266">
    <property type="entry name" value="Cadherin 23"/>
    <property type="match status" value="1"/>
</dbReference>
<dbReference type="PRINTS" id="PR00205">
    <property type="entry name" value="CADHERIN"/>
</dbReference>
<dbReference type="GO" id="GO:0060429">
    <property type="term" value="P:epithelium development"/>
    <property type="evidence" value="ECO:0007669"/>
    <property type="project" value="UniProtKB-ARBA"/>
</dbReference>
<feature type="domain" description="Cadherin" evidence="14">
    <location>
        <begin position="777"/>
        <end position="897"/>
    </location>
</feature>
<dbReference type="VEuPathDB" id="VectorBase:PHUM596890"/>
<reference evidence="15" key="1">
    <citation type="submission" date="2007-04" db="EMBL/GenBank/DDBJ databases">
        <title>Annotation of Pediculus humanus corporis strain USDA.</title>
        <authorList>
            <person name="Kirkness E."/>
            <person name="Hannick L."/>
            <person name="Hass B."/>
            <person name="Bruggner R."/>
            <person name="Lawson D."/>
            <person name="Bidwell S."/>
            <person name="Joardar V."/>
            <person name="Caler E."/>
            <person name="Walenz B."/>
            <person name="Inman J."/>
            <person name="Schobel S."/>
            <person name="Galinsky K."/>
            <person name="Amedeo P."/>
            <person name="Strausberg R."/>
        </authorList>
    </citation>
    <scope>NUCLEOTIDE SEQUENCE</scope>
    <source>
        <strain evidence="15">USDA</strain>
    </source>
</reference>
<dbReference type="GO" id="GO:0016477">
    <property type="term" value="P:cell migration"/>
    <property type="evidence" value="ECO:0007669"/>
    <property type="project" value="TreeGrafter"/>
</dbReference>
<evidence type="ECO:0000256" key="10">
    <source>
        <dbReference type="ARBA" id="ARBA00059331"/>
    </source>
</evidence>
<dbReference type="FunFam" id="2.60.40.60:FF:000098">
    <property type="entry name" value="cadherin-23 isoform X1"/>
    <property type="match status" value="1"/>
</dbReference>
<evidence type="ECO:0000256" key="12">
    <source>
        <dbReference type="SAM" id="MobiDB-lite"/>
    </source>
</evidence>
<reference evidence="15" key="2">
    <citation type="submission" date="2007-04" db="EMBL/GenBank/DDBJ databases">
        <title>The genome of the human body louse.</title>
        <authorList>
            <consortium name="The Human Body Louse Genome Consortium"/>
            <person name="Kirkness E."/>
            <person name="Walenz B."/>
            <person name="Hass B."/>
            <person name="Bruggner R."/>
            <person name="Strausberg R."/>
        </authorList>
    </citation>
    <scope>NUCLEOTIDE SEQUENCE</scope>
    <source>
        <strain evidence="15">USDA</strain>
    </source>
</reference>
<keyword evidence="17" id="KW-1185">Reference proteome</keyword>
<feature type="domain" description="Cadherin" evidence="14">
    <location>
        <begin position="568"/>
        <end position="672"/>
    </location>
</feature>
<feature type="domain" description="Cadherin" evidence="14">
    <location>
        <begin position="904"/>
        <end position="1003"/>
    </location>
</feature>
<evidence type="ECO:0000256" key="6">
    <source>
        <dbReference type="ARBA" id="ARBA00022837"/>
    </source>
</evidence>
<feature type="domain" description="Cadherin" evidence="14">
    <location>
        <begin position="1219"/>
        <end position="1329"/>
    </location>
</feature>
<feature type="domain" description="Cadherin" evidence="14">
    <location>
        <begin position="454"/>
        <end position="567"/>
    </location>
</feature>
<evidence type="ECO:0000259" key="14">
    <source>
        <dbReference type="PROSITE" id="PS50268"/>
    </source>
</evidence>
<evidence type="ECO:0000256" key="13">
    <source>
        <dbReference type="SAM" id="Phobius"/>
    </source>
</evidence>
<dbReference type="GO" id="GO:0007156">
    <property type="term" value="P:homophilic cell adhesion via plasma membrane adhesion molecules"/>
    <property type="evidence" value="ECO:0007669"/>
    <property type="project" value="InterPro"/>
</dbReference>
<feature type="domain" description="Cadherin" evidence="14">
    <location>
        <begin position="334"/>
        <end position="448"/>
    </location>
</feature>
<dbReference type="InterPro" id="IPR020894">
    <property type="entry name" value="Cadherin_CS"/>
</dbReference>
<evidence type="ECO:0000256" key="5">
    <source>
        <dbReference type="ARBA" id="ARBA00022737"/>
    </source>
</evidence>
<dbReference type="SUPFAM" id="SSF49313">
    <property type="entry name" value="Cadherin-like"/>
    <property type="match status" value="14"/>
</dbReference>
<dbReference type="FunFam" id="2.60.40.60:FF:000378">
    <property type="entry name" value="Cadherin-87A"/>
    <property type="match status" value="1"/>
</dbReference>
<comment type="subcellular location">
    <subcellularLocation>
        <location evidence="1">Cell membrane</location>
        <topology evidence="1">Single-pass type I membrane protein</topology>
    </subcellularLocation>
</comment>
<organism>
    <name type="scientific">Pediculus humanus subsp. corporis</name>
    <name type="common">Body louse</name>
    <dbReference type="NCBI Taxonomy" id="121224"/>
    <lineage>
        <taxon>Eukaryota</taxon>
        <taxon>Metazoa</taxon>
        <taxon>Ecdysozoa</taxon>
        <taxon>Arthropoda</taxon>
        <taxon>Hexapoda</taxon>
        <taxon>Insecta</taxon>
        <taxon>Pterygota</taxon>
        <taxon>Neoptera</taxon>
        <taxon>Paraneoptera</taxon>
        <taxon>Psocodea</taxon>
        <taxon>Troctomorpha</taxon>
        <taxon>Phthiraptera</taxon>
        <taxon>Anoplura</taxon>
        <taxon>Pediculidae</taxon>
        <taxon>Pediculus</taxon>
    </lineage>
</organism>
<evidence type="ECO:0000256" key="4">
    <source>
        <dbReference type="ARBA" id="ARBA00022729"/>
    </source>
</evidence>
<proteinExistence type="predicted"/>
<name>E0W2T6_PEDHC</name>
<dbReference type="KEGG" id="phu:Phum_PHUM596890"/>
<protein>
    <recommendedName>
        <fullName evidence="14">Cadherin domain-containing protein</fullName>
    </recommendedName>
</protein>
<dbReference type="InterPro" id="IPR015919">
    <property type="entry name" value="Cadherin-like_sf"/>
</dbReference>
<dbReference type="OrthoDB" id="9990384at2759"/>
<feature type="domain" description="Cadherin" evidence="14">
    <location>
        <begin position="6"/>
        <end position="107"/>
    </location>
</feature>
<dbReference type="GO" id="GO:0008013">
    <property type="term" value="F:beta-catenin binding"/>
    <property type="evidence" value="ECO:0007669"/>
    <property type="project" value="TreeGrafter"/>
</dbReference>
<dbReference type="eggNOG" id="KOG3594">
    <property type="taxonomic scope" value="Eukaryota"/>
</dbReference>
<sequence length="1860" mass="207214">MNNHILKEDTEVGTVVYTLKGYDPENSTVKYGILGTDVLTVNPESGEVTLVKPLDREVNDTLKLYVTIEDEVESMQDSNKVTGNGNNVVRADVTLIITDVNDNPPVFLDAPYDITVSENEKVGTTIFQNIKVSDADLVGDPLEVFCVVPDKLPNNCMKFSVISVESTEQHFRGVVVLQEPLDYAKKQFYHLTLFATDGKHNATAVTEIKVVDVQNTPPVFDSSFVGVVQENAEIGTLVLTVHARDGDIGNPREIVYELVTNPQDYFLLDGKTGELRTAKPLDKESLEDSTGVLTLKIRAHEVENGIVLNDSLSVTTKQATITIKDINDEPPRFNEREYFVEIPENFQSNTPLPRLNMSVTDPDVGNNSLFSLRLYDVSGVFAVEPTQASGSTSVSIRIANGTLDYENPNQRKFLILVVAEEISDVPERSSTATVTVAITDVNDNAPYFENVDPRTGSYSATVSETASPGELVTSILAKDKDSGSYGVKGIVYQLEGNGSEKFSVNSKTGVVVVAKCENPGKPQCLDYETKNIYDLTYKATDDEGKGQSNQVSLRISLKDDNDNPPVFERSQYQTVIDEGSNKFQPPFKITAHDKDETSQIEYYIVTGNVNNLFSLDPHSGEITVTDKKNGLNMTGVSNNVIELVVQATDGKYSSNATVSITVNDVNNNAPVFQESQYHATILENSMRNTEVQSVIAHDSDSGSNAEVKYQILKGGFGDFHINEDTGVVYVSQKLDYDRHSNYSIEIIAFDAGVPQLTGTTTLLVEVINSNDKQPYFSPESQRTEVSESAPIGTVVYKLHAIDPDVAREDDLRYEITEPIIAIDSNGKSVSHTKEYEEFFKVDHHTGKVFVAKSLKRDVASIIRLTVVVTDVSATTLQQGKGTLTITIIDVNDHYPTFDEPWTVENPRYQIDLIEGQNEDTVVATFTAEDADSTIAYYDIKPESPFFKIDNTSGVVRLKKEVDYEREKKLNFTIWAHDSGVPQFSSSAEVIVNVINVNDNDPVFSQTEYKASVPENSFIGTLITKVTATDADAESYGQVTYSLVGEHSNDFTLGLENGELRVANPAILDREDVKKITVEIVASDGAPPDTRRAVSVPVHITILDVNDNAPSFVHKNYKATIVENIDLNPPAKIVQVHAMDPDDGSYGTVSYSIVGGNLDDVFRIDSETGILYPKKSLHGQPRHFHLVVEGRDAGDLTDRATVDIDILNVNQNKPTFIMPASLNATVEVPENAGLADYLVMKVRANDADEGENGRITYHFKVNETDVQETDEFFIHPDTGDLRTKIILDREVKSKYELLLVAKDHGSPTWFETLRLLTVLLVDTNDNDPEFESERYDFSVSENLPVGVTIGQVVAVDKDEGKHARIYYSIISGNEENCFTIDRTTGKILANVSFDREFQDQYHLFIRATNDPDYFHTKEERKHRDILERDPSITNVRITILDDNDNPPKFEKAEYYAGIKSLAAINEFIAKILAEDPDLAENGTVQYYIAASNLYKSGSNKLSGSVIPSPFNISSDGKIVTATYMAEYNQDRFILEIIAKEKAYPMREARAKVHVWVFEPNQLIRVILSRPPEEVHRERDEIIAELSNATQSLVVVDDVRYHVDIAKHVHRDWTDMYLHVVDNKTQNIVDIVEVLKVIDAKYDFLKDYYTGFAIENVVPALEEVREDKFDSALAALIALVIVLFVGCITFVVVCCCLRNWILTPIPNDDLKKKDALIKKAILEELNTTENPLWIEQKLKLYEEQELTMQVFIDPDNNDTLRRNSGVDMPQGDNTYATIQHPNHHHHHVSNRVSDDIGDYETLTNNHRRPSSNCSSSRGPSQSHQSYEASLGFQGSTFQVPLPPTPPTVEQRNHSSPELIADV</sequence>
<dbReference type="EnsemblMetazoa" id="PHUM596890-RA">
    <property type="protein sequence ID" value="PHUM596890-PA"/>
    <property type="gene ID" value="PHUM596890"/>
</dbReference>
<dbReference type="PROSITE" id="PS50268">
    <property type="entry name" value="CADHERIN_2"/>
    <property type="match status" value="14"/>
</dbReference>
<dbReference type="FunFam" id="2.60.40.60:FF:000026">
    <property type="entry name" value="FAT atypical cadherin 1"/>
    <property type="match status" value="1"/>
</dbReference>
<dbReference type="InterPro" id="IPR039808">
    <property type="entry name" value="Cadherin"/>
</dbReference>
<keyword evidence="6 11" id="KW-0106">Calcium</keyword>
<evidence type="ECO:0000256" key="3">
    <source>
        <dbReference type="ARBA" id="ARBA00022692"/>
    </source>
</evidence>
<dbReference type="FunCoup" id="E0W2T6">
    <property type="interactions" value="140"/>
</dbReference>
<evidence type="ECO:0000313" key="15">
    <source>
        <dbReference type="EMBL" id="EEB19942.1"/>
    </source>
</evidence>
<dbReference type="GO" id="GO:0016342">
    <property type="term" value="C:catenin complex"/>
    <property type="evidence" value="ECO:0007669"/>
    <property type="project" value="TreeGrafter"/>
</dbReference>
<feature type="domain" description="Cadherin" evidence="14">
    <location>
        <begin position="1330"/>
        <end position="1448"/>
    </location>
</feature>
<dbReference type="HOGENOM" id="CLU_001354_1_0_1"/>
<dbReference type="GO" id="GO:0009653">
    <property type="term" value="P:anatomical structure morphogenesis"/>
    <property type="evidence" value="ECO:0007669"/>
    <property type="project" value="UniProtKB-ARBA"/>
</dbReference>
<dbReference type="STRING" id="121224.E0W2T6"/>
<dbReference type="SMART" id="SM00112">
    <property type="entry name" value="CA"/>
    <property type="match status" value="14"/>
</dbReference>
<dbReference type="CDD" id="cd11304">
    <property type="entry name" value="Cadherin_repeat"/>
    <property type="match status" value="14"/>
</dbReference>
<dbReference type="PROSITE" id="PS00232">
    <property type="entry name" value="CADHERIN_1"/>
    <property type="match status" value="6"/>
</dbReference>
<feature type="domain" description="Cadherin" evidence="14">
    <location>
        <begin position="108"/>
        <end position="220"/>
    </location>
</feature>
<dbReference type="OMA" id="HIRREWC"/>
<dbReference type="FunFam" id="2.60.40.60:FF:000020">
    <property type="entry name" value="Dachsous cadherin-related 1b"/>
    <property type="match status" value="3"/>
</dbReference>
<dbReference type="CTD" id="8236815"/>
<keyword evidence="4" id="KW-0732">Signal</keyword>
<evidence type="ECO:0000256" key="9">
    <source>
        <dbReference type="ARBA" id="ARBA00023136"/>
    </source>
</evidence>
<gene>
    <name evidence="16" type="primary">8236815</name>
    <name evidence="15" type="ORF">Phum_PHUM596890</name>
</gene>
<dbReference type="FunFam" id="2.60.40.60:FF:000168">
    <property type="entry name" value="Cadherin-related family member 2"/>
    <property type="match status" value="1"/>
</dbReference>
<dbReference type="PANTHER" id="PTHR24027">
    <property type="entry name" value="CADHERIN-23"/>
    <property type="match status" value="1"/>
</dbReference>
<dbReference type="Pfam" id="PF00028">
    <property type="entry name" value="Cadherin"/>
    <property type="match status" value="11"/>
</dbReference>
<dbReference type="Proteomes" id="UP000009046">
    <property type="component" value="Unassembled WGS sequence"/>
</dbReference>
<feature type="domain" description="Cadherin" evidence="14">
    <location>
        <begin position="1004"/>
        <end position="1111"/>
    </location>
</feature>
<dbReference type="Gene3D" id="2.60.40.60">
    <property type="entry name" value="Cadherins"/>
    <property type="match status" value="14"/>
</dbReference>
<evidence type="ECO:0000256" key="1">
    <source>
        <dbReference type="ARBA" id="ARBA00004251"/>
    </source>
</evidence>
<evidence type="ECO:0000313" key="17">
    <source>
        <dbReference type="Proteomes" id="UP000009046"/>
    </source>
</evidence>
<dbReference type="GO" id="GO:0005509">
    <property type="term" value="F:calcium ion binding"/>
    <property type="evidence" value="ECO:0007669"/>
    <property type="project" value="UniProtKB-UniRule"/>
</dbReference>
<keyword evidence="9 13" id="KW-0472">Membrane</keyword>
<reference evidence="16" key="3">
    <citation type="submission" date="2021-02" db="UniProtKB">
        <authorList>
            <consortium name="EnsemblMetazoa"/>
        </authorList>
    </citation>
    <scope>IDENTIFICATION</scope>
    <source>
        <strain evidence="16">USDA</strain>
    </source>
</reference>
<dbReference type="PANTHER" id="PTHR24027:SF438">
    <property type="entry name" value="CADHERIN 23"/>
    <property type="match status" value="1"/>
</dbReference>
<feature type="domain" description="Cadherin" evidence="14">
    <location>
        <begin position="1112"/>
        <end position="1215"/>
    </location>
</feature>
<keyword evidence="3 13" id="KW-0812">Transmembrane</keyword>
<feature type="region of interest" description="Disordered" evidence="12">
    <location>
        <begin position="1794"/>
        <end position="1860"/>
    </location>
</feature>
<evidence type="ECO:0000256" key="11">
    <source>
        <dbReference type="PROSITE-ProRule" id="PRU00043"/>
    </source>
</evidence>
<feature type="compositionally biased region" description="Low complexity" evidence="12">
    <location>
        <begin position="1808"/>
        <end position="1823"/>
    </location>
</feature>
<evidence type="ECO:0000313" key="16">
    <source>
        <dbReference type="EnsemblMetazoa" id="PHUM596890-PA"/>
    </source>
</evidence>
<dbReference type="EMBL" id="DS235879">
    <property type="protein sequence ID" value="EEB19942.1"/>
    <property type="molecule type" value="Genomic_DNA"/>
</dbReference>
<keyword evidence="5" id="KW-0677">Repeat</keyword>
<dbReference type="GeneID" id="8236815"/>
<dbReference type="EMBL" id="AAZO01007280">
    <property type="status" value="NOT_ANNOTATED_CDS"/>
    <property type="molecule type" value="Genomic_DNA"/>
</dbReference>
<dbReference type="RefSeq" id="XP_002432680.1">
    <property type="nucleotide sequence ID" value="XM_002432635.1"/>
</dbReference>
<accession>E0W2T6</accession>
<dbReference type="GO" id="GO:0045296">
    <property type="term" value="F:cadherin binding"/>
    <property type="evidence" value="ECO:0007669"/>
    <property type="project" value="TreeGrafter"/>
</dbReference>
<evidence type="ECO:0000256" key="8">
    <source>
        <dbReference type="ARBA" id="ARBA00022989"/>
    </source>
</evidence>
<keyword evidence="7" id="KW-0130">Cell adhesion</keyword>
<comment type="function">
    <text evidence="10">Cadherins are calcium-dependent cell adhesion proteins. They preferentially interact with themselves in a homophilic manner in connecting cells.</text>
</comment>
<feature type="transmembrane region" description="Helical" evidence="13">
    <location>
        <begin position="1670"/>
        <end position="1695"/>
    </location>
</feature>
<dbReference type="InParanoid" id="E0W2T6"/>
<keyword evidence="2" id="KW-1003">Cell membrane</keyword>
<dbReference type="InterPro" id="IPR002126">
    <property type="entry name" value="Cadherin-like_dom"/>
</dbReference>
<feature type="domain" description="Cadherin" evidence="14">
    <location>
        <begin position="220"/>
        <end position="333"/>
    </location>
</feature>
<evidence type="ECO:0000256" key="7">
    <source>
        <dbReference type="ARBA" id="ARBA00022889"/>
    </source>
</evidence>
<feature type="domain" description="Cadherin" evidence="14">
    <location>
        <begin position="1449"/>
        <end position="1572"/>
    </location>
</feature>
<feature type="domain" description="Cadherin" evidence="14">
    <location>
        <begin position="673"/>
        <end position="776"/>
    </location>
</feature>
<evidence type="ECO:0000256" key="2">
    <source>
        <dbReference type="ARBA" id="ARBA00022475"/>
    </source>
</evidence>